<dbReference type="Gene3D" id="3.40.50.150">
    <property type="entry name" value="Vaccinia Virus protein VP39"/>
    <property type="match status" value="1"/>
</dbReference>
<keyword evidence="2" id="KW-0489">Methyltransferase</keyword>
<proteinExistence type="predicted"/>
<feature type="domain" description="Methyltransferase" evidence="1">
    <location>
        <begin position="52"/>
        <end position="145"/>
    </location>
</feature>
<gene>
    <name evidence="2" type="ORF">CAG99_02645</name>
</gene>
<dbReference type="EMBL" id="CP021121">
    <property type="protein sequence ID" value="ARQ67878.1"/>
    <property type="molecule type" value="Genomic_DNA"/>
</dbReference>
<dbReference type="CDD" id="cd02440">
    <property type="entry name" value="AdoMet_MTases"/>
    <property type="match status" value="1"/>
</dbReference>
<reference evidence="2 3" key="1">
    <citation type="submission" date="2017-05" db="EMBL/GenBank/DDBJ databases">
        <title>Complete genome sequence of Streptomyces sp. SCSIO 03032 revealed the diverse biosynthetic pathways for its bioactive secondary metabolites.</title>
        <authorList>
            <person name="Ma L."/>
            <person name="Zhu Y."/>
            <person name="Zhang W."/>
            <person name="Zhang G."/>
            <person name="Tian X."/>
            <person name="Zhang S."/>
            <person name="Zhang C."/>
        </authorList>
    </citation>
    <scope>NUCLEOTIDE SEQUENCE [LARGE SCALE GENOMIC DNA]</scope>
    <source>
        <strain evidence="2 3">SCSIO 03032</strain>
    </source>
</reference>
<evidence type="ECO:0000259" key="1">
    <source>
        <dbReference type="Pfam" id="PF13649"/>
    </source>
</evidence>
<dbReference type="AlphaFoldDB" id="A0A1W7CSW3"/>
<dbReference type="RefSeq" id="WP_086157402.1">
    <property type="nucleotide sequence ID" value="NZ_CP021121.1"/>
</dbReference>
<dbReference type="SUPFAM" id="SSF53335">
    <property type="entry name" value="S-adenosyl-L-methionine-dependent methyltransferases"/>
    <property type="match status" value="1"/>
</dbReference>
<organism evidence="2 3">
    <name type="scientific">Streptomyces marincola</name>
    <dbReference type="NCBI Taxonomy" id="2878388"/>
    <lineage>
        <taxon>Bacteria</taxon>
        <taxon>Bacillati</taxon>
        <taxon>Actinomycetota</taxon>
        <taxon>Actinomycetes</taxon>
        <taxon>Kitasatosporales</taxon>
        <taxon>Streptomycetaceae</taxon>
        <taxon>Streptomyces</taxon>
    </lineage>
</organism>
<dbReference type="Proteomes" id="UP000194218">
    <property type="component" value="Chromosome"/>
</dbReference>
<name>A0A1W7CSW3_9ACTN</name>
<dbReference type="GO" id="GO:0008168">
    <property type="term" value="F:methyltransferase activity"/>
    <property type="evidence" value="ECO:0007669"/>
    <property type="project" value="UniProtKB-KW"/>
</dbReference>
<accession>A0A1W7CSW3</accession>
<dbReference type="InterPro" id="IPR029063">
    <property type="entry name" value="SAM-dependent_MTases_sf"/>
</dbReference>
<evidence type="ECO:0000313" key="3">
    <source>
        <dbReference type="Proteomes" id="UP000194218"/>
    </source>
</evidence>
<keyword evidence="2" id="KW-0808">Transferase</keyword>
<sequence>MTGGAAADAWDGFWRAAPPGPNTVFWDAAPAEVAAAHLPHFAPHLAQPLPLVDVGCGNGTQTVFLAERHAGPVLGVDLSAEAVARARRTAGAGPAAFRTLDAADADAVRALHRELGDSHVYLRGVLHQAPPAGQAALAAGVAALLGARGRGFVVEPSEAAKAALAGLLRRPGGPPPTLAAVFEHGIAPAGLTEGRLPDLFRAAGLAVLAAGSLPLATTERGADGTPVTLPSNWLVVGRRG</sequence>
<evidence type="ECO:0000313" key="2">
    <source>
        <dbReference type="EMBL" id="ARQ67878.1"/>
    </source>
</evidence>
<keyword evidence="3" id="KW-1185">Reference proteome</keyword>
<protein>
    <submittedName>
        <fullName evidence="2">SAM-dependent methyltransferase</fullName>
    </submittedName>
</protein>
<dbReference type="KEGG" id="smao:CAG99_02645"/>
<dbReference type="GO" id="GO:0032259">
    <property type="term" value="P:methylation"/>
    <property type="evidence" value="ECO:0007669"/>
    <property type="project" value="UniProtKB-KW"/>
</dbReference>
<dbReference type="InterPro" id="IPR041698">
    <property type="entry name" value="Methyltransf_25"/>
</dbReference>
<dbReference type="Pfam" id="PF13649">
    <property type="entry name" value="Methyltransf_25"/>
    <property type="match status" value="1"/>
</dbReference>